<dbReference type="InterPro" id="IPR001769">
    <property type="entry name" value="Gingipain"/>
</dbReference>
<organism evidence="4 5">
    <name type="scientific">candidate division WOR-3 bacterium</name>
    <dbReference type="NCBI Taxonomy" id="2052148"/>
    <lineage>
        <taxon>Bacteria</taxon>
        <taxon>Bacteria division WOR-3</taxon>
    </lineage>
</organism>
<dbReference type="SUPFAM" id="SSF52129">
    <property type="entry name" value="Caspase-like"/>
    <property type="match status" value="1"/>
</dbReference>
<dbReference type="GO" id="GO:0004197">
    <property type="term" value="F:cysteine-type endopeptidase activity"/>
    <property type="evidence" value="ECO:0007669"/>
    <property type="project" value="InterPro"/>
</dbReference>
<dbReference type="AlphaFoldDB" id="A0A9C9ENG5"/>
<comment type="caution">
    <text evidence="4">The sequence shown here is derived from an EMBL/GenBank/DDBJ whole genome shotgun (WGS) entry which is preliminary data.</text>
</comment>
<dbReference type="InterPro" id="IPR029031">
    <property type="entry name" value="Gingipain_N_sf"/>
</dbReference>
<dbReference type="InterPro" id="IPR038490">
    <property type="entry name" value="Gingipain_propep_sf"/>
</dbReference>
<dbReference type="Pfam" id="PF01364">
    <property type="entry name" value="Peptidase_C25"/>
    <property type="match status" value="1"/>
</dbReference>
<dbReference type="EMBL" id="DRIG01000059">
    <property type="protein sequence ID" value="HEC78576.1"/>
    <property type="molecule type" value="Genomic_DNA"/>
</dbReference>
<dbReference type="GO" id="GO:0006508">
    <property type="term" value="P:proteolysis"/>
    <property type="evidence" value="ECO:0007669"/>
    <property type="project" value="InterPro"/>
</dbReference>
<accession>A0A9C9ENG5</accession>
<dbReference type="InterPro" id="IPR012600">
    <property type="entry name" value="Propeptide_C25"/>
</dbReference>
<proteinExistence type="predicted"/>
<feature type="non-terminal residue" evidence="4">
    <location>
        <position position="485"/>
    </location>
</feature>
<evidence type="ECO:0008006" key="6">
    <source>
        <dbReference type="Google" id="ProtNLM"/>
    </source>
</evidence>
<sequence>MPAVYLNYIIPPDAQADSIIVSQFQLVQIPGDYLIYPAQPSGFTGETLPWVPPDTIIYNSDSLFPGSFIRITNAGIMDGARIVTIELRPLQYRPKTGRLYIVRQIQFEFVFGSNGLPELRPQIRGRYEQALYDAAIRKFVENDYEISAYYQRPTIVEENEIGTLAPIPGAPGVIIAPEEFHNAFQPYADWMTDQGTKTILITPEYIYSAFPQGVDGAEKIRLYIKWCYQHAGGTYFILGGDDYSSGGVSFLPVRYCYSLYTVPPEDSNFSVPCDLYFSDLTGDWDQDGDGKWGEIGDDDADRYPEVYVGRLTPYCVQEVNNWIRKVFGYEKNPNLVHTTALWLYKDMDIGDAPSVFPDYFTHDFIEMNDAQEAVENYLSYGYGINNIHCHGVRDTFSDISLTIKVAGYWPYTPSQFNDGLNNLANFDKYYFIYSLACQYGGYDSHLIDDDDPQTPPIYPTDTCIADAFTDTYSDNIGACAFLGYT</sequence>
<protein>
    <recommendedName>
        <fullName evidence="6">Gingipain domain-containing protein</fullName>
    </recommendedName>
</protein>
<name>A0A9C9ENG5_UNCW3</name>
<keyword evidence="1" id="KW-0732">Signal</keyword>
<dbReference type="Pfam" id="PF08126">
    <property type="entry name" value="Propeptide_C25"/>
    <property type="match status" value="1"/>
</dbReference>
<gene>
    <name evidence="4" type="ORF">ENI34_05455</name>
</gene>
<evidence type="ECO:0000256" key="1">
    <source>
        <dbReference type="ARBA" id="ARBA00022729"/>
    </source>
</evidence>
<feature type="domain" description="Gingipain propeptide" evidence="3">
    <location>
        <begin position="32"/>
        <end position="111"/>
    </location>
</feature>
<evidence type="ECO:0000259" key="3">
    <source>
        <dbReference type="Pfam" id="PF08126"/>
    </source>
</evidence>
<dbReference type="Gene3D" id="2.60.40.3800">
    <property type="match status" value="1"/>
</dbReference>
<evidence type="ECO:0000259" key="2">
    <source>
        <dbReference type="Pfam" id="PF01364"/>
    </source>
</evidence>
<dbReference type="InterPro" id="IPR029030">
    <property type="entry name" value="Caspase-like_dom_sf"/>
</dbReference>
<dbReference type="Proteomes" id="UP000885826">
    <property type="component" value="Unassembled WGS sequence"/>
</dbReference>
<dbReference type="Gene3D" id="3.40.50.10390">
    <property type="entry name" value="Gingipain r, domain 1"/>
    <property type="match status" value="1"/>
</dbReference>
<evidence type="ECO:0000313" key="4">
    <source>
        <dbReference type="EMBL" id="HEC78576.1"/>
    </source>
</evidence>
<feature type="domain" description="Gingipain" evidence="2">
    <location>
        <begin position="173"/>
        <end position="485"/>
    </location>
</feature>
<dbReference type="Gene3D" id="3.40.50.1460">
    <property type="match status" value="1"/>
</dbReference>
<evidence type="ECO:0000313" key="5">
    <source>
        <dbReference type="Proteomes" id="UP000885826"/>
    </source>
</evidence>
<reference evidence="4" key="1">
    <citation type="journal article" date="2020" name="mSystems">
        <title>Genome- and Community-Level Interaction Insights into Carbon Utilization and Element Cycling Functions of Hydrothermarchaeota in Hydrothermal Sediment.</title>
        <authorList>
            <person name="Zhou Z."/>
            <person name="Liu Y."/>
            <person name="Xu W."/>
            <person name="Pan J."/>
            <person name="Luo Z.H."/>
            <person name="Li M."/>
        </authorList>
    </citation>
    <scope>NUCLEOTIDE SEQUENCE</scope>
    <source>
        <strain evidence="4">HyVt-388</strain>
    </source>
</reference>